<accession>A0A182YJ41</accession>
<evidence type="ECO:0000256" key="2">
    <source>
        <dbReference type="ARBA" id="ARBA00022676"/>
    </source>
</evidence>
<dbReference type="InterPro" id="IPR006759">
    <property type="entry name" value="Glyco_transf_54"/>
</dbReference>
<keyword evidence="8" id="KW-1185">Reference proteome</keyword>
<feature type="domain" description="MGAT4 conserved region" evidence="5">
    <location>
        <begin position="131"/>
        <end position="410"/>
    </location>
</feature>
<dbReference type="PANTHER" id="PTHR12062:SF9">
    <property type="entry name" value="ALPHA-1,3-MANNOSYL-GLYCOPROTEIN 4-BETA-N-ACETYLGLUCOSAMINYLTRANSFERASE A, ISOFORM A"/>
    <property type="match status" value="1"/>
</dbReference>
<evidence type="ECO:0000256" key="4">
    <source>
        <dbReference type="SAM" id="MobiDB-lite"/>
    </source>
</evidence>
<dbReference type="PANTHER" id="PTHR12062">
    <property type="entry name" value="N-ACETYLGLUCOSAMINYLTRANSFERASE VI"/>
    <property type="match status" value="1"/>
</dbReference>
<reference evidence="8" key="1">
    <citation type="journal article" date="2014" name="Genome Biol.">
        <title>Genome analysis of a major urban malaria vector mosquito, Anopheles stephensi.</title>
        <authorList>
            <person name="Jiang X."/>
            <person name="Peery A."/>
            <person name="Hall A.B."/>
            <person name="Sharma A."/>
            <person name="Chen X.G."/>
            <person name="Waterhouse R.M."/>
            <person name="Komissarov A."/>
            <person name="Riehle M.M."/>
            <person name="Shouche Y."/>
            <person name="Sharakhova M.V."/>
            <person name="Lawson D."/>
            <person name="Pakpour N."/>
            <person name="Arensburger P."/>
            <person name="Davidson V.L."/>
            <person name="Eiglmeier K."/>
            <person name="Emrich S."/>
            <person name="George P."/>
            <person name="Kennedy R.C."/>
            <person name="Mane S.P."/>
            <person name="Maslen G."/>
            <person name="Oringanje C."/>
            <person name="Qi Y."/>
            <person name="Settlage R."/>
            <person name="Tojo M."/>
            <person name="Tubio J.M."/>
            <person name="Unger M.F."/>
            <person name="Wang B."/>
            <person name="Vernick K.D."/>
            <person name="Ribeiro J.M."/>
            <person name="James A.A."/>
            <person name="Michel K."/>
            <person name="Riehle M.A."/>
            <person name="Luckhart S."/>
            <person name="Sharakhov I.V."/>
            <person name="Tu Z."/>
        </authorList>
    </citation>
    <scope>NUCLEOTIDE SEQUENCE [LARGE SCALE GENOMIC DNA]</scope>
    <source>
        <strain evidence="8">Indian</strain>
    </source>
</reference>
<dbReference type="Proteomes" id="UP000076408">
    <property type="component" value="Unassembled WGS sequence"/>
</dbReference>
<organism evidence="7 8">
    <name type="scientific">Anopheles stephensi</name>
    <name type="common">Indo-Pakistan malaria mosquito</name>
    <dbReference type="NCBI Taxonomy" id="30069"/>
    <lineage>
        <taxon>Eukaryota</taxon>
        <taxon>Metazoa</taxon>
        <taxon>Ecdysozoa</taxon>
        <taxon>Arthropoda</taxon>
        <taxon>Hexapoda</taxon>
        <taxon>Insecta</taxon>
        <taxon>Pterygota</taxon>
        <taxon>Neoptera</taxon>
        <taxon>Endopterygota</taxon>
        <taxon>Diptera</taxon>
        <taxon>Nematocera</taxon>
        <taxon>Culicoidea</taxon>
        <taxon>Culicidae</taxon>
        <taxon>Anophelinae</taxon>
        <taxon>Anopheles</taxon>
    </lineage>
</organism>
<evidence type="ECO:0000313" key="7">
    <source>
        <dbReference type="EnsemblMetazoa" id="ASTEI08477-PA"/>
    </source>
</evidence>
<dbReference type="Pfam" id="PF04666">
    <property type="entry name" value="MGAT4_cons"/>
    <property type="match status" value="1"/>
</dbReference>
<evidence type="ECO:0000313" key="8">
    <source>
        <dbReference type="Proteomes" id="UP000076408"/>
    </source>
</evidence>
<evidence type="ECO:0000259" key="5">
    <source>
        <dbReference type="Pfam" id="PF04666"/>
    </source>
</evidence>
<comment type="pathway">
    <text evidence="1">Protein modification; protein glycosylation.</text>
</comment>
<keyword evidence="2" id="KW-0328">Glycosyltransferase</keyword>
<dbReference type="GO" id="GO:0008375">
    <property type="term" value="F:acetylglucosaminyltransferase activity"/>
    <property type="evidence" value="ECO:0007669"/>
    <property type="project" value="TreeGrafter"/>
</dbReference>
<dbReference type="Pfam" id="PF23524">
    <property type="entry name" value="MGAT4A_C"/>
    <property type="match status" value="1"/>
</dbReference>
<reference evidence="7" key="2">
    <citation type="submission" date="2020-05" db="UniProtKB">
        <authorList>
            <consortium name="EnsemblMetazoa"/>
        </authorList>
    </citation>
    <scope>IDENTIFICATION</scope>
    <source>
        <strain evidence="7">Indian</strain>
    </source>
</reference>
<dbReference type="VEuPathDB" id="VectorBase:ASTEI08477"/>
<proteinExistence type="predicted"/>
<dbReference type="InterPro" id="IPR056576">
    <property type="entry name" value="MGAT4_A/B/C_C"/>
</dbReference>
<dbReference type="STRING" id="30069.A0A182YJ41"/>
<feature type="domain" description="MGAT4 A/B/C C-terminal" evidence="6">
    <location>
        <begin position="424"/>
        <end position="558"/>
    </location>
</feature>
<keyword evidence="3" id="KW-0808">Transferase</keyword>
<dbReference type="GO" id="GO:0006487">
    <property type="term" value="P:protein N-linked glycosylation"/>
    <property type="evidence" value="ECO:0007669"/>
    <property type="project" value="TreeGrafter"/>
</dbReference>
<name>A0A182YJ41_ANOST</name>
<evidence type="ECO:0008006" key="9">
    <source>
        <dbReference type="Google" id="ProtNLM"/>
    </source>
</evidence>
<feature type="region of interest" description="Disordered" evidence="4">
    <location>
        <begin position="610"/>
        <end position="657"/>
    </location>
</feature>
<dbReference type="GO" id="GO:0005793">
    <property type="term" value="C:endoplasmic reticulum-Golgi intermediate compartment"/>
    <property type="evidence" value="ECO:0007669"/>
    <property type="project" value="TreeGrafter"/>
</dbReference>
<dbReference type="InterPro" id="IPR057279">
    <property type="entry name" value="MGAT4"/>
</dbReference>
<dbReference type="OMA" id="ICHPEKD"/>
<evidence type="ECO:0000256" key="1">
    <source>
        <dbReference type="ARBA" id="ARBA00004922"/>
    </source>
</evidence>
<dbReference type="GO" id="GO:0005795">
    <property type="term" value="C:Golgi stack"/>
    <property type="evidence" value="ECO:0007669"/>
    <property type="project" value="TreeGrafter"/>
</dbReference>
<dbReference type="GO" id="GO:0005783">
    <property type="term" value="C:endoplasmic reticulum"/>
    <property type="evidence" value="ECO:0007669"/>
    <property type="project" value="TreeGrafter"/>
</dbReference>
<evidence type="ECO:0000259" key="6">
    <source>
        <dbReference type="Pfam" id="PF23524"/>
    </source>
</evidence>
<dbReference type="VEuPathDB" id="VectorBase:ASTE009245"/>
<protein>
    <recommendedName>
        <fullName evidence="9">Alpha-1,3-mannosyl-glycoprotein 4-beta-N-acetylglucosaminyltransferase A</fullName>
    </recommendedName>
</protein>
<dbReference type="EnsemblMetazoa" id="ASTEI08477-RA">
    <property type="protein sequence ID" value="ASTEI08477-PA"/>
    <property type="gene ID" value="ASTEI08477"/>
</dbReference>
<evidence type="ECO:0000256" key="3">
    <source>
        <dbReference type="ARBA" id="ARBA00022679"/>
    </source>
</evidence>
<feature type="compositionally biased region" description="Polar residues" evidence="4">
    <location>
        <begin position="619"/>
        <end position="630"/>
    </location>
</feature>
<dbReference type="VEuPathDB" id="VectorBase:ASTEI20_040003"/>
<sequence length="657" mass="74337">MKMGLSTSSMRRRGCLYGIVLVLIPCTVLIVVIGTDYTTEQSMSQRMAEFQMRMQYLESMYRTKQEDVAILSQYLRLAALNGATVSGGTSSTDGANVSLANLDMLDGLSPDSRSLIRNVTSTNRLAESLKLPTAFHFLPHLLDDSASLQPSYIESKKRQGVSIVLGIPTVKRDKQSYLVETIDNLISNMDEEEQNDTMIVVYVGETELEYVKTVAHQIRTRFASYIDSGFLEIIAPAASYYPNMNNLRQTLNDSQERVRWRSKQNLDFAFLMAYAQPKGAFYLQLEDDILTKKGFVTIMKNFALEKTAKKEHANWFVLDFCQLGFIGKMFKSADLPWLITFFQMFFNDKPVDWLLYHLIYTKVCSVEKDGKSCKQEISKLWIHYKPSLFQHIGTQSSLRGKVQKLKDKQFGKIPNFHPHRNPPAVVRTGIQPYKSYTLQKAYSGDSFFWGLMPQPGDLIEFKFKQPTTVRRYLFRSGNFEQPSDRFYNTTVEVLPASGNGSAISATLPFNVTKDGFLVVGSFNNYGIADGVIDPKIGKLKELRLHVNSDSQNWVILREKHYRMLDPFGSADMKSRAARALIVATGKQQQQQQQMGLAVPAKRLNSSLAQLRPRRRVPPSQLSKRSDTSPGNMVPPAAKPISARMTLHATNGKMMQTN</sequence>
<dbReference type="AlphaFoldDB" id="A0A182YJ41"/>